<dbReference type="SUPFAM" id="SSF50129">
    <property type="entry name" value="GroES-like"/>
    <property type="match status" value="1"/>
</dbReference>
<evidence type="ECO:0000256" key="3">
    <source>
        <dbReference type="ARBA" id="ARBA00022723"/>
    </source>
</evidence>
<dbReference type="Proteomes" id="UP000554235">
    <property type="component" value="Unassembled WGS sequence"/>
</dbReference>
<keyword evidence="3 6" id="KW-0479">Metal-binding</keyword>
<dbReference type="Gene3D" id="3.90.180.10">
    <property type="entry name" value="Medium-chain alcohol dehydrogenases, catalytic domain"/>
    <property type="match status" value="1"/>
</dbReference>
<dbReference type="Pfam" id="PF00107">
    <property type="entry name" value="ADH_zinc_N"/>
    <property type="match status" value="1"/>
</dbReference>
<dbReference type="GO" id="GO:0016491">
    <property type="term" value="F:oxidoreductase activity"/>
    <property type="evidence" value="ECO:0007669"/>
    <property type="project" value="UniProtKB-KW"/>
</dbReference>
<organism evidence="8 9">
    <name type="scientific">Fusarium albosuccineum</name>
    <dbReference type="NCBI Taxonomy" id="1237068"/>
    <lineage>
        <taxon>Eukaryota</taxon>
        <taxon>Fungi</taxon>
        <taxon>Dikarya</taxon>
        <taxon>Ascomycota</taxon>
        <taxon>Pezizomycotina</taxon>
        <taxon>Sordariomycetes</taxon>
        <taxon>Hypocreomycetidae</taxon>
        <taxon>Hypocreales</taxon>
        <taxon>Nectriaceae</taxon>
        <taxon>Fusarium</taxon>
        <taxon>Fusarium decemcellulare species complex</taxon>
    </lineage>
</organism>
<feature type="domain" description="Enoyl reductase (ER)" evidence="7">
    <location>
        <begin position="13"/>
        <end position="375"/>
    </location>
</feature>
<dbReference type="SMART" id="SM00829">
    <property type="entry name" value="PKS_ER"/>
    <property type="match status" value="1"/>
</dbReference>
<dbReference type="InterPro" id="IPR013154">
    <property type="entry name" value="ADH-like_N"/>
</dbReference>
<dbReference type="Pfam" id="PF08240">
    <property type="entry name" value="ADH_N"/>
    <property type="match status" value="1"/>
</dbReference>
<dbReference type="PANTHER" id="PTHR43350:SF2">
    <property type="entry name" value="GROES-LIKE ZINC-BINDING ALCOHOL DEHYDROGENASE FAMILY PROTEIN"/>
    <property type="match status" value="1"/>
</dbReference>
<dbReference type="InterPro" id="IPR020843">
    <property type="entry name" value="ER"/>
</dbReference>
<dbReference type="InterPro" id="IPR036291">
    <property type="entry name" value="NAD(P)-bd_dom_sf"/>
</dbReference>
<proteinExistence type="inferred from homology"/>
<evidence type="ECO:0000256" key="4">
    <source>
        <dbReference type="ARBA" id="ARBA00022833"/>
    </source>
</evidence>
<dbReference type="PANTHER" id="PTHR43350">
    <property type="entry name" value="NAD-DEPENDENT ALCOHOL DEHYDROGENASE"/>
    <property type="match status" value="1"/>
</dbReference>
<name>A0A8H4LAJ7_9HYPO</name>
<dbReference type="SUPFAM" id="SSF51735">
    <property type="entry name" value="NAD(P)-binding Rossmann-fold domains"/>
    <property type="match status" value="1"/>
</dbReference>
<evidence type="ECO:0000313" key="9">
    <source>
        <dbReference type="Proteomes" id="UP000554235"/>
    </source>
</evidence>
<dbReference type="AlphaFoldDB" id="A0A8H4LAJ7"/>
<comment type="cofactor">
    <cofactor evidence="1 6">
        <name>Zn(2+)</name>
        <dbReference type="ChEBI" id="CHEBI:29105"/>
    </cofactor>
</comment>
<evidence type="ECO:0000256" key="2">
    <source>
        <dbReference type="ARBA" id="ARBA00008072"/>
    </source>
</evidence>
<dbReference type="InterPro" id="IPR011032">
    <property type="entry name" value="GroES-like_sf"/>
</dbReference>
<gene>
    <name evidence="8" type="ORF">FALBO_9082</name>
</gene>
<dbReference type="CDD" id="cd08278">
    <property type="entry name" value="benzyl_alcohol_DH"/>
    <property type="match status" value="1"/>
</dbReference>
<evidence type="ECO:0000256" key="6">
    <source>
        <dbReference type="RuleBase" id="RU361277"/>
    </source>
</evidence>
<keyword evidence="5" id="KW-0560">Oxidoreductase</keyword>
<comment type="caution">
    <text evidence="8">The sequence shown here is derived from an EMBL/GenBank/DDBJ whole genome shotgun (WGS) entry which is preliminary data.</text>
</comment>
<dbReference type="FunFam" id="3.40.50.720:FF:000003">
    <property type="entry name" value="S-(hydroxymethyl)glutathione dehydrogenase"/>
    <property type="match status" value="1"/>
</dbReference>
<evidence type="ECO:0000256" key="5">
    <source>
        <dbReference type="ARBA" id="ARBA00023002"/>
    </source>
</evidence>
<sequence>MATKIIAAYAPQGAQPDFRVQQASLRAINPDELLIRLVATGICHTDLVFATWPADQIPYPKVLGHEGSGIVVEAGSNVTTARAGDAVLLSFQSCKSCHDCKEGHPSFCSKFAETNYGGEAAAYTAAGNELRGSFFGQSSFAEMAVVKETSVVNVSSTIKSEEELRIFAPLGCGFQTGAGTVDKVAQASENDIVVVTGLGGVGLTSIMASIRPTAKLKGCKTIIGIDRLPERLELAKSLGATHAINTLDKDIDVRKEIQTITDGKGSTVTIDTTGNMDLIRAGMDFTANRGQLIIVGVPPPDAMLDVHLITFMQTGKMIRGTIEGDAVSSEYIPRMIQWYREGKFPIDKLVSFYKPEDFETALGDMNSGKAVKPVILW</sequence>
<dbReference type="GO" id="GO:0008270">
    <property type="term" value="F:zinc ion binding"/>
    <property type="evidence" value="ECO:0007669"/>
    <property type="project" value="InterPro"/>
</dbReference>
<dbReference type="InterPro" id="IPR013149">
    <property type="entry name" value="ADH-like_C"/>
</dbReference>
<dbReference type="Gene3D" id="3.40.50.720">
    <property type="entry name" value="NAD(P)-binding Rossmann-like Domain"/>
    <property type="match status" value="1"/>
</dbReference>
<protein>
    <submittedName>
        <fullName evidence="8">Zinc-containing long-chain alcohol dehydrogenase</fullName>
    </submittedName>
</protein>
<evidence type="ECO:0000256" key="1">
    <source>
        <dbReference type="ARBA" id="ARBA00001947"/>
    </source>
</evidence>
<comment type="similarity">
    <text evidence="2 6">Belongs to the zinc-containing alcohol dehydrogenase family.</text>
</comment>
<dbReference type="OrthoDB" id="1560166at2759"/>
<evidence type="ECO:0000259" key="7">
    <source>
        <dbReference type="SMART" id="SM00829"/>
    </source>
</evidence>
<dbReference type="PROSITE" id="PS00059">
    <property type="entry name" value="ADH_ZINC"/>
    <property type="match status" value="1"/>
</dbReference>
<keyword evidence="9" id="KW-1185">Reference proteome</keyword>
<accession>A0A8H4LAJ7</accession>
<evidence type="ECO:0000313" key="8">
    <source>
        <dbReference type="EMBL" id="KAF4464079.1"/>
    </source>
</evidence>
<reference evidence="8 9" key="1">
    <citation type="submission" date="2020-01" db="EMBL/GenBank/DDBJ databases">
        <title>Identification and distribution of gene clusters putatively required for synthesis of sphingolipid metabolism inhibitors in phylogenetically diverse species of the filamentous fungus Fusarium.</title>
        <authorList>
            <person name="Kim H.-S."/>
            <person name="Busman M."/>
            <person name="Brown D.W."/>
            <person name="Divon H."/>
            <person name="Uhlig S."/>
            <person name="Proctor R.H."/>
        </authorList>
    </citation>
    <scope>NUCLEOTIDE SEQUENCE [LARGE SCALE GENOMIC DNA]</scope>
    <source>
        <strain evidence="8 9">NRRL 20459</strain>
    </source>
</reference>
<dbReference type="InterPro" id="IPR002328">
    <property type="entry name" value="ADH_Zn_CS"/>
</dbReference>
<dbReference type="EMBL" id="JAADYS010001246">
    <property type="protein sequence ID" value="KAF4464079.1"/>
    <property type="molecule type" value="Genomic_DNA"/>
</dbReference>
<keyword evidence="4 6" id="KW-0862">Zinc</keyword>